<dbReference type="EMBL" id="NBXA01000048">
    <property type="protein sequence ID" value="RFA06845.1"/>
    <property type="molecule type" value="Genomic_DNA"/>
</dbReference>
<protein>
    <submittedName>
        <fullName evidence="1">ATP-binding protein</fullName>
    </submittedName>
</protein>
<feature type="non-terminal residue" evidence="1">
    <location>
        <position position="1"/>
    </location>
</feature>
<gene>
    <name evidence="1" type="ORF">B7R21_18240</name>
</gene>
<dbReference type="AlphaFoldDB" id="A0A3E0VB34"/>
<keyword evidence="1" id="KW-0547">Nucleotide-binding</keyword>
<reference evidence="1 2" key="1">
    <citation type="submission" date="2017-04" db="EMBL/GenBank/DDBJ databases">
        <title>Comparative genome analysis of Subtercola boreus.</title>
        <authorList>
            <person name="Cho Y.-J."/>
            <person name="Cho A."/>
            <person name="Kim O.-S."/>
            <person name="Lee J.-I."/>
        </authorList>
    </citation>
    <scope>NUCLEOTIDE SEQUENCE [LARGE SCALE GENOMIC DNA]</scope>
    <source>
        <strain evidence="1 2">P27444</strain>
    </source>
</reference>
<comment type="caution">
    <text evidence="1">The sequence shown here is derived from an EMBL/GenBank/DDBJ whole genome shotgun (WGS) entry which is preliminary data.</text>
</comment>
<proteinExistence type="predicted"/>
<evidence type="ECO:0000313" key="2">
    <source>
        <dbReference type="Proteomes" id="UP000256709"/>
    </source>
</evidence>
<accession>A0A3E0VB34</accession>
<dbReference type="Proteomes" id="UP000256709">
    <property type="component" value="Unassembled WGS sequence"/>
</dbReference>
<dbReference type="GO" id="GO:0005524">
    <property type="term" value="F:ATP binding"/>
    <property type="evidence" value="ECO:0007669"/>
    <property type="project" value="UniProtKB-KW"/>
</dbReference>
<name>A0A3E0VB34_9MICO</name>
<evidence type="ECO:0000313" key="1">
    <source>
        <dbReference type="EMBL" id="RFA06845.1"/>
    </source>
</evidence>
<keyword evidence="1" id="KW-0067">ATP-binding</keyword>
<organism evidence="1 2">
    <name type="scientific">Subtercola boreus</name>
    <dbReference type="NCBI Taxonomy" id="120213"/>
    <lineage>
        <taxon>Bacteria</taxon>
        <taxon>Bacillati</taxon>
        <taxon>Actinomycetota</taxon>
        <taxon>Actinomycetes</taxon>
        <taxon>Micrococcales</taxon>
        <taxon>Microbacteriaceae</taxon>
        <taxon>Subtercola</taxon>
    </lineage>
</organism>
<sequence>IAAIQRITRGNFRLLERLFPQIQRVLRINELETITDDVIEAAASVLVIGN</sequence>